<evidence type="ECO:0000313" key="2">
    <source>
        <dbReference type="EMBL" id="MBU3767433.1"/>
    </source>
</evidence>
<protein>
    <recommendedName>
        <fullName evidence="1">ABC-three component systems C-terminal domain-containing protein</fullName>
    </recommendedName>
</protein>
<evidence type="ECO:0000313" key="3">
    <source>
        <dbReference type="Proteomes" id="UP000813349"/>
    </source>
</evidence>
<sequence>MAKALATIMTWDDTTWEEFIHDWLIECHAGEYFSNERLGGAGDKGRDIVGFVTDPHSKEYIWHNYQCKFYSKRLSFSDVADEFGKLIYFTKNGDYPIPEKYFFVSPKDLSTKFSELLRDSSLLKAKILAVWDETISNKITSTKVIPLTKDLVEYINDFNFNIFHSLPLSIILREITKTPLNFKYFNEMFYARDFPKSTPEYDPLIESVYVGQLLDVYSEVSPVGNMDLTNLIAPFSNHFRGCRDDFYFASSLSRYIRDSFVEDNFKILKRYIASSIETELYKTHGNSFDRCNDILKQASLTPISHSILSKICEAPDKKGICHHMINDGELQWKI</sequence>
<gene>
    <name evidence="2" type="ORF">J0A64_12610</name>
</gene>
<feature type="domain" description="ABC-three component systems C-terminal" evidence="1">
    <location>
        <begin position="206"/>
        <end position="332"/>
    </location>
</feature>
<dbReference type="RefSeq" id="WP_021241710.1">
    <property type="nucleotide sequence ID" value="NZ_JACRVG010000001.1"/>
</dbReference>
<dbReference type="EMBL" id="JAFKCP010000007">
    <property type="protein sequence ID" value="MBU3767433.1"/>
    <property type="molecule type" value="Genomic_DNA"/>
</dbReference>
<dbReference type="AlphaFoldDB" id="A0ABD4R6P8"/>
<dbReference type="Pfam" id="PF20282">
    <property type="entry name" value="CTD6"/>
    <property type="match status" value="1"/>
</dbReference>
<evidence type="ECO:0000259" key="1">
    <source>
        <dbReference type="Pfam" id="PF20282"/>
    </source>
</evidence>
<dbReference type="Proteomes" id="UP000813349">
    <property type="component" value="Unassembled WGS sequence"/>
</dbReference>
<name>A0ABD4R6P8_9ENTR</name>
<proteinExistence type="predicted"/>
<reference evidence="2 3" key="1">
    <citation type="journal article" date="2021" name="Clin. Infect. Dis.">
        <title>Rapid development of cefiderocol resistance in carbapenem-resistant Enterobacter cloacae during therapy is associated with heterogeneous mutations in the catecholate siderophore receptor cira.</title>
        <authorList>
            <person name="Klein S."/>
            <person name="Boutin S."/>
            <person name="Kocer K."/>
            <person name="Fiedler M.O."/>
            <person name="Storzinger D."/>
            <person name="Weigand M.A."/>
            <person name="Tan B."/>
            <person name="Richter D."/>
            <person name="Rupp C."/>
            <person name="Mieth M."/>
            <person name="Mehrabi A."/>
            <person name="Hackert T."/>
            <person name="Zimmermann S."/>
            <person name="Heeg K."/>
            <person name="Nurjadi D."/>
        </authorList>
    </citation>
    <scope>NUCLEOTIDE SEQUENCE [LARGE SCALE GENOMIC DNA]</scope>
    <source>
        <strain evidence="2 3">BK34275</strain>
    </source>
</reference>
<accession>A0ABD4R6P8</accession>
<comment type="caution">
    <text evidence="2">The sequence shown here is derived from an EMBL/GenBank/DDBJ whole genome shotgun (WGS) entry which is preliminary data.</text>
</comment>
<organism evidence="2 3">
    <name type="scientific">Enterobacter roggenkampii</name>
    <dbReference type="NCBI Taxonomy" id="1812935"/>
    <lineage>
        <taxon>Bacteria</taxon>
        <taxon>Pseudomonadati</taxon>
        <taxon>Pseudomonadota</taxon>
        <taxon>Gammaproteobacteria</taxon>
        <taxon>Enterobacterales</taxon>
        <taxon>Enterobacteriaceae</taxon>
        <taxon>Enterobacter</taxon>
        <taxon>Enterobacter cloacae complex</taxon>
    </lineage>
</organism>
<dbReference type="InterPro" id="IPR046914">
    <property type="entry name" value="ABC-3C_CTD6"/>
</dbReference>